<evidence type="ECO:0000256" key="2">
    <source>
        <dbReference type="SAM" id="Phobius"/>
    </source>
</evidence>
<evidence type="ECO:0000313" key="3">
    <source>
        <dbReference type="EMBL" id="KAJ4448123.1"/>
    </source>
</evidence>
<dbReference type="PANTHER" id="PTHR21650:SF4">
    <property type="entry name" value="MEMBRALIN"/>
    <property type="match status" value="1"/>
</dbReference>
<dbReference type="Proteomes" id="UP001148838">
    <property type="component" value="Unassembled WGS sequence"/>
</dbReference>
<comment type="caution">
    <text evidence="3">The sequence shown here is derived from an EMBL/GenBank/DDBJ whole genome shotgun (WGS) entry which is preliminary data.</text>
</comment>
<dbReference type="PANTHER" id="PTHR21650">
    <property type="entry name" value="MEMBRALIN/KINETOCHORE PROTEIN NUF2"/>
    <property type="match status" value="1"/>
</dbReference>
<gene>
    <name evidence="3" type="ORF">ANN_10135</name>
</gene>
<proteinExistence type="predicted"/>
<dbReference type="InterPro" id="IPR019144">
    <property type="entry name" value="Membralin"/>
</dbReference>
<reference evidence="3 4" key="1">
    <citation type="journal article" date="2022" name="Allergy">
        <title>Genome assembly and annotation of Periplaneta americana reveal a comprehensive cockroach allergen profile.</title>
        <authorList>
            <person name="Wang L."/>
            <person name="Xiong Q."/>
            <person name="Saelim N."/>
            <person name="Wang L."/>
            <person name="Nong W."/>
            <person name="Wan A.T."/>
            <person name="Shi M."/>
            <person name="Liu X."/>
            <person name="Cao Q."/>
            <person name="Hui J.H.L."/>
            <person name="Sookrung N."/>
            <person name="Leung T.F."/>
            <person name="Tungtrongchitr A."/>
            <person name="Tsui S.K.W."/>
        </authorList>
    </citation>
    <scope>NUCLEOTIDE SEQUENCE [LARGE SCALE GENOMIC DNA]</scope>
    <source>
        <strain evidence="3">PWHHKU_190912</strain>
    </source>
</reference>
<feature type="transmembrane region" description="Helical" evidence="2">
    <location>
        <begin position="162"/>
        <end position="186"/>
    </location>
</feature>
<accession>A0ABQ8TN81</accession>
<evidence type="ECO:0000313" key="4">
    <source>
        <dbReference type="Proteomes" id="UP001148838"/>
    </source>
</evidence>
<evidence type="ECO:0000256" key="1">
    <source>
        <dbReference type="SAM" id="MobiDB-lite"/>
    </source>
</evidence>
<sequence>MEKTVWIPSQADTGQTEVTDTQEEFVVNANETTQEDESLTGGKIIAPLKESVSEVEKLVRAVWPEEEYIVEYSLEYGFLRLSPGTRQRLNIPVKIVTLDPNKDTCFGDAFSRFILDEFLGYDDLLMASIKTLAEQEDNKGYLRNVVTGEHYRFVSMWMARTSYLAAFFIMLVFEVQLQYRIAMYLLQDTFSVSQTKIRSGAEDRTRDRQFYALGTLPMSYAEVQSTAPDRIFLTKKKPKEKDSIRCCGLNLGTVSISMLLRYSHHQIFVFIGSGCNDGVFITRRELYDTGRLKLQEQITVMKDFVRMKTKCTDEYLMALYKQISFLVSDFKKRWQQARRIEETFLEKNKDWLDSSVRFRNYDRDATRKCMGRPSKSFHESSDRTKRQKTENLRATYSSDELSFAAEMSLRSSGKVKASNIVKDVTATSPMRPSKYQEAYKRCCSPPTKHL</sequence>
<feature type="region of interest" description="Disordered" evidence="1">
    <location>
        <begin position="369"/>
        <end position="389"/>
    </location>
</feature>
<keyword evidence="4" id="KW-1185">Reference proteome</keyword>
<organism evidence="3 4">
    <name type="scientific">Periplaneta americana</name>
    <name type="common">American cockroach</name>
    <name type="synonym">Blatta americana</name>
    <dbReference type="NCBI Taxonomy" id="6978"/>
    <lineage>
        <taxon>Eukaryota</taxon>
        <taxon>Metazoa</taxon>
        <taxon>Ecdysozoa</taxon>
        <taxon>Arthropoda</taxon>
        <taxon>Hexapoda</taxon>
        <taxon>Insecta</taxon>
        <taxon>Pterygota</taxon>
        <taxon>Neoptera</taxon>
        <taxon>Polyneoptera</taxon>
        <taxon>Dictyoptera</taxon>
        <taxon>Blattodea</taxon>
        <taxon>Blattoidea</taxon>
        <taxon>Blattidae</taxon>
        <taxon>Blattinae</taxon>
        <taxon>Periplaneta</taxon>
    </lineage>
</organism>
<name>A0ABQ8TN81_PERAM</name>
<protein>
    <submittedName>
        <fullName evidence="3">Uncharacterized protein</fullName>
    </submittedName>
</protein>
<feature type="compositionally biased region" description="Basic and acidic residues" evidence="1">
    <location>
        <begin position="376"/>
        <end position="389"/>
    </location>
</feature>
<dbReference type="Pfam" id="PF09746">
    <property type="entry name" value="Membralin"/>
    <property type="match status" value="2"/>
</dbReference>
<dbReference type="EMBL" id="JAJSOF020000005">
    <property type="protein sequence ID" value="KAJ4448123.1"/>
    <property type="molecule type" value="Genomic_DNA"/>
</dbReference>
<keyword evidence="2" id="KW-0472">Membrane</keyword>
<keyword evidence="2" id="KW-1133">Transmembrane helix</keyword>
<keyword evidence="2" id="KW-0812">Transmembrane</keyword>